<dbReference type="EMBL" id="OX451740">
    <property type="protein sequence ID" value="CAI8615147.1"/>
    <property type="molecule type" value="Genomic_DNA"/>
</dbReference>
<evidence type="ECO:0000313" key="1">
    <source>
        <dbReference type="EMBL" id="CAI8615147.1"/>
    </source>
</evidence>
<gene>
    <name evidence="1" type="ORF">VFH_V164640</name>
</gene>
<proteinExistence type="predicted"/>
<dbReference type="AlphaFoldDB" id="A0AAV1B145"/>
<protein>
    <recommendedName>
        <fullName evidence="3">RRM domain-containing protein</fullName>
    </recommendedName>
</protein>
<sequence>MESVFGMSVSERRVSKAEDDLHSNFRRLISFYFTNVPEAISFFHVKKQFEVCGMLDDVYFACNRNKYGIRYGFARFINVKDVSKLLKALNNICFGHMRVWDRVAQFDKGAIVRKGKEQSVLRLGGWRAFKHCPKSKEG</sequence>
<organism evidence="1 2">
    <name type="scientific">Vicia faba</name>
    <name type="common">Broad bean</name>
    <name type="synonym">Faba vulgaris</name>
    <dbReference type="NCBI Taxonomy" id="3906"/>
    <lineage>
        <taxon>Eukaryota</taxon>
        <taxon>Viridiplantae</taxon>
        <taxon>Streptophyta</taxon>
        <taxon>Embryophyta</taxon>
        <taxon>Tracheophyta</taxon>
        <taxon>Spermatophyta</taxon>
        <taxon>Magnoliopsida</taxon>
        <taxon>eudicotyledons</taxon>
        <taxon>Gunneridae</taxon>
        <taxon>Pentapetalae</taxon>
        <taxon>rosids</taxon>
        <taxon>fabids</taxon>
        <taxon>Fabales</taxon>
        <taxon>Fabaceae</taxon>
        <taxon>Papilionoideae</taxon>
        <taxon>50 kb inversion clade</taxon>
        <taxon>NPAAA clade</taxon>
        <taxon>Hologalegina</taxon>
        <taxon>IRL clade</taxon>
        <taxon>Fabeae</taxon>
        <taxon>Vicia</taxon>
    </lineage>
</organism>
<dbReference type="Proteomes" id="UP001157006">
    <property type="component" value="Chromosome 5"/>
</dbReference>
<accession>A0AAV1B145</accession>
<dbReference type="InterPro" id="IPR035979">
    <property type="entry name" value="RBD_domain_sf"/>
</dbReference>
<dbReference type="InterPro" id="IPR012677">
    <property type="entry name" value="Nucleotide-bd_a/b_plait_sf"/>
</dbReference>
<name>A0AAV1B145_VICFA</name>
<evidence type="ECO:0008006" key="3">
    <source>
        <dbReference type="Google" id="ProtNLM"/>
    </source>
</evidence>
<evidence type="ECO:0000313" key="2">
    <source>
        <dbReference type="Proteomes" id="UP001157006"/>
    </source>
</evidence>
<reference evidence="1 2" key="1">
    <citation type="submission" date="2023-01" db="EMBL/GenBank/DDBJ databases">
        <authorList>
            <person name="Kreplak J."/>
        </authorList>
    </citation>
    <scope>NUCLEOTIDE SEQUENCE [LARGE SCALE GENOMIC DNA]</scope>
</reference>
<dbReference type="SUPFAM" id="SSF54928">
    <property type="entry name" value="RNA-binding domain, RBD"/>
    <property type="match status" value="1"/>
</dbReference>
<keyword evidence="2" id="KW-1185">Reference proteome</keyword>
<dbReference type="CDD" id="cd00590">
    <property type="entry name" value="RRM_SF"/>
    <property type="match status" value="1"/>
</dbReference>
<dbReference type="Gene3D" id="3.30.70.330">
    <property type="match status" value="1"/>
</dbReference>
<dbReference type="GO" id="GO:0003676">
    <property type="term" value="F:nucleic acid binding"/>
    <property type="evidence" value="ECO:0007669"/>
    <property type="project" value="InterPro"/>
</dbReference>